<keyword evidence="3" id="KW-0804">Transcription</keyword>
<dbReference type="Pfam" id="PF25873">
    <property type="entry name" value="WHD_MalT"/>
    <property type="match status" value="1"/>
</dbReference>
<dbReference type="SUPFAM" id="SSF52540">
    <property type="entry name" value="P-loop containing nucleoside triphosphate hydrolases"/>
    <property type="match status" value="1"/>
</dbReference>
<dbReference type="PROSITE" id="PS50043">
    <property type="entry name" value="HTH_LUXR_2"/>
    <property type="match status" value="1"/>
</dbReference>
<gene>
    <name evidence="5" type="ORF">GTOL_11551</name>
</gene>
<protein>
    <submittedName>
        <fullName evidence="5">ATP-dependent transcriptional regulator, MalT-like, LuxR family</fullName>
    </submittedName>
</protein>
<dbReference type="GO" id="GO:0006355">
    <property type="term" value="P:regulation of DNA-templated transcription"/>
    <property type="evidence" value="ECO:0007669"/>
    <property type="project" value="InterPro"/>
</dbReference>
<dbReference type="PANTHER" id="PTHR44688">
    <property type="entry name" value="DNA-BINDING TRANSCRIPTIONAL ACTIVATOR DEVR_DOSR"/>
    <property type="match status" value="1"/>
</dbReference>
<dbReference type="InterPro" id="IPR000792">
    <property type="entry name" value="Tscrpt_reg_LuxR_C"/>
</dbReference>
<sequence>MSTVPRAADNSIPELLLKTMPPRSPRHLLVRPRLGLDDEQFRDQALTIVQAPAGFGKTSLLAQWRREHLARGAAVAWISADGSEDPMRFMLSLILAVRSGCGRSNFGRGLSDGAISSLGELDGITAWLAEIAQTALQLVLVVDEAERLAPARFEGLSYLIHNAPANLRLVVAARGGLDPIFADLAAYGHCSVVGPEQLRFRSEETLSLVRGRFGNRVDADTCARLHEITEGWPLGLQIALTAMERVADPRLAVDAMFARGRGQREQLVAGLLAGFSADESDFLVRVAVADLIHPDLCVALTGRTDAAEMLARLVRDTPIFVVGDDGEWVRLHNLARDALRARFDRLPEAERKELHSRAMHWMTAHGMIEHAARHAHAAGQREAACQLAEQGLYDAVLSGQQAAVFEWLDILTPDELSRFPRLRLAAAWALALSERHEEAGRLVADIQENPDVDPDLRYECALILSGAAYYGDLPDRCVEVFAPWIDAAPPKHPRLRQMHANRLSFLALLAGDPGQARRYYQQALSRKDVDPTQAYAARVGEFAIGLSYVWEGQIKIAEDFLRPVLARTDMELGRRHPLSSMLSALLAAAVYERDELDEAVTLLANRLDVLERVGTPETALLGYRTAARIAAAQGMEHRALDLLEALHAIGVSRSLPRLCIVSFAEQARLHAGRFRAETCRMLVERMDKTIAMPSVAEKPLLFRAMEHPRLMAHAWAAIAAQDWGRAGDLLAQAAQPVEAMRLGRARIEIMGLRAIALKRTYGEGDEMLREAWNLARTYGLMRTLVDAHPLLGDAAQRIAEEDPRSRMAGVLTTARAIRPGGLGAKVPHAVPSMVLTPKEREVLELLARNMSNKEVALALDVGEETVKWHVKNLFGKLDAGTRKHAVRRAQMLGLLEGSE</sequence>
<name>A0A916J468_9PROT</name>
<evidence type="ECO:0000313" key="6">
    <source>
        <dbReference type="Proteomes" id="UP000742786"/>
    </source>
</evidence>
<dbReference type="PANTHER" id="PTHR44688:SF16">
    <property type="entry name" value="DNA-BINDING TRANSCRIPTIONAL ACTIVATOR DEVR_DOSR"/>
    <property type="match status" value="1"/>
</dbReference>
<dbReference type="SUPFAM" id="SSF46894">
    <property type="entry name" value="C-terminal effector domain of the bipartite response regulators"/>
    <property type="match status" value="1"/>
</dbReference>
<dbReference type="InterPro" id="IPR027417">
    <property type="entry name" value="P-loop_NTPase"/>
</dbReference>
<dbReference type="InterPro" id="IPR036388">
    <property type="entry name" value="WH-like_DNA-bd_sf"/>
</dbReference>
<dbReference type="Gene3D" id="1.10.10.10">
    <property type="entry name" value="Winged helix-like DNA-binding domain superfamily/Winged helix DNA-binding domain"/>
    <property type="match status" value="1"/>
</dbReference>
<dbReference type="InterPro" id="IPR059106">
    <property type="entry name" value="WHD_MalT"/>
</dbReference>
<evidence type="ECO:0000256" key="3">
    <source>
        <dbReference type="ARBA" id="ARBA00023163"/>
    </source>
</evidence>
<dbReference type="Pfam" id="PF00196">
    <property type="entry name" value="GerE"/>
    <property type="match status" value="1"/>
</dbReference>
<dbReference type="GO" id="GO:0003677">
    <property type="term" value="F:DNA binding"/>
    <property type="evidence" value="ECO:0007669"/>
    <property type="project" value="UniProtKB-KW"/>
</dbReference>
<evidence type="ECO:0000256" key="2">
    <source>
        <dbReference type="ARBA" id="ARBA00023125"/>
    </source>
</evidence>
<comment type="caution">
    <text evidence="5">The sequence shown here is derived from an EMBL/GenBank/DDBJ whole genome shotgun (WGS) entry which is preliminary data.</text>
</comment>
<dbReference type="Gene3D" id="1.25.40.10">
    <property type="entry name" value="Tetratricopeptide repeat domain"/>
    <property type="match status" value="1"/>
</dbReference>
<reference evidence="5" key="1">
    <citation type="submission" date="2021-04" db="EMBL/GenBank/DDBJ databases">
        <authorList>
            <person name="Hornung B."/>
        </authorList>
    </citation>
    <scope>NUCLEOTIDE SEQUENCE</scope>
    <source>
        <strain evidence="5">G5G6</strain>
    </source>
</reference>
<dbReference type="GO" id="GO:0016887">
    <property type="term" value="F:ATP hydrolysis activity"/>
    <property type="evidence" value="ECO:0007669"/>
    <property type="project" value="InterPro"/>
</dbReference>
<keyword evidence="6" id="KW-1185">Reference proteome</keyword>
<accession>A0A916J468</accession>
<dbReference type="Pfam" id="PF13401">
    <property type="entry name" value="AAA_22"/>
    <property type="match status" value="1"/>
</dbReference>
<dbReference type="RefSeq" id="WP_220635604.1">
    <property type="nucleotide sequence ID" value="NZ_CAJQUM010000001.1"/>
</dbReference>
<dbReference type="EMBL" id="CAJQUM010000001">
    <property type="protein sequence ID" value="CAG4883668.1"/>
    <property type="molecule type" value="Genomic_DNA"/>
</dbReference>
<dbReference type="SMART" id="SM00421">
    <property type="entry name" value="HTH_LUXR"/>
    <property type="match status" value="1"/>
</dbReference>
<dbReference type="CDD" id="cd06170">
    <property type="entry name" value="LuxR_C_like"/>
    <property type="match status" value="1"/>
</dbReference>
<evidence type="ECO:0000256" key="1">
    <source>
        <dbReference type="ARBA" id="ARBA00023015"/>
    </source>
</evidence>
<dbReference type="InterPro" id="IPR011990">
    <property type="entry name" value="TPR-like_helical_dom_sf"/>
</dbReference>
<proteinExistence type="predicted"/>
<evidence type="ECO:0000259" key="4">
    <source>
        <dbReference type="PROSITE" id="PS50043"/>
    </source>
</evidence>
<keyword evidence="1" id="KW-0805">Transcription regulation</keyword>
<dbReference type="InterPro" id="IPR049945">
    <property type="entry name" value="AAA_22"/>
</dbReference>
<dbReference type="PRINTS" id="PR00038">
    <property type="entry name" value="HTHLUXR"/>
</dbReference>
<dbReference type="Proteomes" id="UP000742786">
    <property type="component" value="Unassembled WGS sequence"/>
</dbReference>
<keyword evidence="2" id="KW-0238">DNA-binding</keyword>
<dbReference type="AlphaFoldDB" id="A0A916J468"/>
<evidence type="ECO:0000313" key="5">
    <source>
        <dbReference type="EMBL" id="CAG4883668.1"/>
    </source>
</evidence>
<dbReference type="InterPro" id="IPR016032">
    <property type="entry name" value="Sig_transdc_resp-reg_C-effctor"/>
</dbReference>
<organism evidence="5 6">
    <name type="scientific">Georgfuchsia toluolica</name>
    <dbReference type="NCBI Taxonomy" id="424218"/>
    <lineage>
        <taxon>Bacteria</taxon>
        <taxon>Pseudomonadati</taxon>
        <taxon>Pseudomonadota</taxon>
        <taxon>Betaproteobacteria</taxon>
        <taxon>Nitrosomonadales</taxon>
        <taxon>Sterolibacteriaceae</taxon>
        <taxon>Georgfuchsia</taxon>
    </lineage>
</organism>
<feature type="domain" description="HTH luxR-type" evidence="4">
    <location>
        <begin position="828"/>
        <end position="893"/>
    </location>
</feature>